<keyword evidence="5" id="KW-1185">Reference proteome</keyword>
<dbReference type="SUPFAM" id="SSF52091">
    <property type="entry name" value="SpoIIaa-like"/>
    <property type="match status" value="1"/>
</dbReference>
<feature type="transmembrane region" description="Helical" evidence="2">
    <location>
        <begin position="202"/>
        <end position="230"/>
    </location>
</feature>
<keyword evidence="2" id="KW-1133">Transmembrane helix</keyword>
<dbReference type="PANTHER" id="PTHR30188">
    <property type="entry name" value="ABC TRANSPORTER PERMEASE PROTEIN-RELATED"/>
    <property type="match status" value="1"/>
</dbReference>
<dbReference type="InterPro" id="IPR058548">
    <property type="entry name" value="MlaB-like_STAS"/>
</dbReference>
<dbReference type="GO" id="GO:0043190">
    <property type="term" value="C:ATP-binding cassette (ABC) transporter complex"/>
    <property type="evidence" value="ECO:0007669"/>
    <property type="project" value="InterPro"/>
</dbReference>
<evidence type="ECO:0000259" key="3">
    <source>
        <dbReference type="Pfam" id="PF13466"/>
    </source>
</evidence>
<comment type="function">
    <text evidence="1">Could be part of an ABC transporter complex.</text>
</comment>
<evidence type="ECO:0000256" key="1">
    <source>
        <dbReference type="ARBA" id="ARBA00003787"/>
    </source>
</evidence>
<keyword evidence="2" id="KW-1003">Cell membrane</keyword>
<evidence type="ECO:0000256" key="2">
    <source>
        <dbReference type="RuleBase" id="RU362044"/>
    </source>
</evidence>
<evidence type="ECO:0000313" key="4">
    <source>
        <dbReference type="EMBL" id="PWR22983.1"/>
    </source>
</evidence>
<dbReference type="OrthoDB" id="9806241at2"/>
<proteinExistence type="inferred from homology"/>
<comment type="similarity">
    <text evidence="2">Belongs to the MlaE permease family.</text>
</comment>
<dbReference type="InterPro" id="IPR030802">
    <property type="entry name" value="Permease_MalE"/>
</dbReference>
<comment type="subcellular location">
    <subcellularLocation>
        <location evidence="2">Cell inner membrane</location>
        <topology evidence="2">Multi-pass membrane protein</topology>
    </subcellularLocation>
</comment>
<feature type="transmembrane region" description="Helical" evidence="2">
    <location>
        <begin position="319"/>
        <end position="339"/>
    </location>
</feature>
<dbReference type="EMBL" id="QGLE01000005">
    <property type="protein sequence ID" value="PWR22983.1"/>
    <property type="molecule type" value="Genomic_DNA"/>
</dbReference>
<feature type="transmembrane region" description="Helical" evidence="2">
    <location>
        <begin position="278"/>
        <end position="299"/>
    </location>
</feature>
<dbReference type="PANTHER" id="PTHR30188:SF3">
    <property type="entry name" value="ABC TRANSPORTER PERMEASE"/>
    <property type="match status" value="1"/>
</dbReference>
<dbReference type="GO" id="GO:0005548">
    <property type="term" value="F:phospholipid transporter activity"/>
    <property type="evidence" value="ECO:0007669"/>
    <property type="project" value="TreeGrafter"/>
</dbReference>
<keyword evidence="2" id="KW-0812">Transmembrane</keyword>
<organism evidence="4 5">
    <name type="scientific">Zavarzinia aquatilis</name>
    <dbReference type="NCBI Taxonomy" id="2211142"/>
    <lineage>
        <taxon>Bacteria</taxon>
        <taxon>Pseudomonadati</taxon>
        <taxon>Pseudomonadota</taxon>
        <taxon>Alphaproteobacteria</taxon>
        <taxon>Rhodospirillales</taxon>
        <taxon>Zavarziniaceae</taxon>
        <taxon>Zavarzinia</taxon>
    </lineage>
</organism>
<feature type="transmembrane region" description="Helical" evidence="2">
    <location>
        <begin position="176"/>
        <end position="196"/>
    </location>
</feature>
<dbReference type="Pfam" id="PF02405">
    <property type="entry name" value="MlaE"/>
    <property type="match status" value="1"/>
</dbReference>
<dbReference type="Proteomes" id="UP000245461">
    <property type="component" value="Unassembled WGS sequence"/>
</dbReference>
<protein>
    <submittedName>
        <fullName evidence="4">ABC transporter permease</fullName>
    </submittedName>
</protein>
<dbReference type="AlphaFoldDB" id="A0A317EC94"/>
<dbReference type="NCBIfam" id="TIGR00056">
    <property type="entry name" value="MlaE family lipid ABC transporter permease subunit"/>
    <property type="match status" value="1"/>
</dbReference>
<dbReference type="Pfam" id="PF13466">
    <property type="entry name" value="STAS_2"/>
    <property type="match status" value="1"/>
</dbReference>
<accession>A0A317EC94</accession>
<comment type="caution">
    <text evidence="4">The sequence shown here is derived from an EMBL/GenBank/DDBJ whole genome shotgun (WGS) entry which is preliminary data.</text>
</comment>
<evidence type="ECO:0000313" key="5">
    <source>
        <dbReference type="Proteomes" id="UP000245461"/>
    </source>
</evidence>
<name>A0A317EC94_9PROT</name>
<feature type="domain" description="MlaB-like STAS" evidence="3">
    <location>
        <begin position="24"/>
        <end position="92"/>
    </location>
</feature>
<reference evidence="4 5" key="1">
    <citation type="submission" date="2018-05" db="EMBL/GenBank/DDBJ databases">
        <title>Zavarzinia sp. HR-AS.</title>
        <authorList>
            <person name="Lee Y."/>
            <person name="Jeon C.O."/>
        </authorList>
    </citation>
    <scope>NUCLEOTIDE SEQUENCE [LARGE SCALE GENOMIC DNA]</scope>
    <source>
        <strain evidence="4 5">HR-AS</strain>
    </source>
</reference>
<dbReference type="InterPro" id="IPR003453">
    <property type="entry name" value="ABC_MlaE_roteobac"/>
</dbReference>
<dbReference type="InterPro" id="IPR036513">
    <property type="entry name" value="STAS_dom_sf"/>
</dbReference>
<gene>
    <name evidence="4" type="ORF">DKG74_10080</name>
</gene>
<dbReference type="Gene3D" id="3.30.750.24">
    <property type="entry name" value="STAS domain"/>
    <property type="match status" value="1"/>
</dbReference>
<keyword evidence="2" id="KW-0472">Membrane</keyword>
<sequence>MHSPSAAASGLLSFVEDSGRLRARLQGRWVVANAEVLDRLLGAAPAPAGRELDIDFSAIEAIDTVGAWLVHRTAARWQQAGGQAVITGATGEHEVLLGQVAKADRPAPPAQKKLGRFAAMLDRLGRRTVYVWEDLLRLVSFLGETVTAMFRLAFLHPGRFRLTSTFAQAQAVGIDAMPIVGLISFLIGVVIAYQGVDQLAMFGAQIFVVNLVAVSVLRELGILLTAIVIAGRSGSSFTAQIGSMKLNEEVDAMRTLGLDPVEVLVVPRVVALMVMLPCLAFFADVMGLLGGMLMSWVTLGIPPDVFLNRLAAAVTWKTYFVGVVKAPFFAVTIAVVGCLEGLQVEGSSESVGRRTTQSVVKGIFLVIVLDAAFSIFFATIGI</sequence>
<keyword evidence="2" id="KW-0997">Cell inner membrane</keyword>
<feature type="transmembrane region" description="Helical" evidence="2">
    <location>
        <begin position="359"/>
        <end position="380"/>
    </location>
</feature>